<dbReference type="EMBL" id="AMQM01007528">
    <property type="status" value="NOT_ANNOTATED_CDS"/>
    <property type="molecule type" value="Genomic_DNA"/>
</dbReference>
<dbReference type="Proteomes" id="UP000015101">
    <property type="component" value="Unassembled WGS sequence"/>
</dbReference>
<evidence type="ECO:0000313" key="1">
    <source>
        <dbReference type="EMBL" id="ESN93167.1"/>
    </source>
</evidence>
<reference evidence="3" key="1">
    <citation type="submission" date="2012-12" db="EMBL/GenBank/DDBJ databases">
        <authorList>
            <person name="Hellsten U."/>
            <person name="Grimwood J."/>
            <person name="Chapman J.A."/>
            <person name="Shapiro H."/>
            <person name="Aerts A."/>
            <person name="Otillar R.P."/>
            <person name="Terry A.Y."/>
            <person name="Boore J.L."/>
            <person name="Simakov O."/>
            <person name="Marletaz F."/>
            <person name="Cho S.-J."/>
            <person name="Edsinger-Gonzales E."/>
            <person name="Havlak P."/>
            <person name="Kuo D.-H."/>
            <person name="Larsson T."/>
            <person name="Lv J."/>
            <person name="Arendt D."/>
            <person name="Savage R."/>
            <person name="Osoegawa K."/>
            <person name="de Jong P."/>
            <person name="Lindberg D.R."/>
            <person name="Seaver E.C."/>
            <person name="Weisblat D.A."/>
            <person name="Putnam N.H."/>
            <person name="Grigoriev I.V."/>
            <person name="Rokhsar D.S."/>
        </authorList>
    </citation>
    <scope>NUCLEOTIDE SEQUENCE</scope>
</reference>
<sequence>MDDVLAKQSNNSTNLLHTFLTNSARTMYPYDSWEHYKGKNCVTIRIGIRVADGSPVWTKTCPVYPLMGPQCGRNTCPVYPSEYCSFHFSLPLTALPAQPQLGLKDPF</sequence>
<dbReference type="RefSeq" id="XP_009028764.1">
    <property type="nucleotide sequence ID" value="XM_009030516.1"/>
</dbReference>
<dbReference type="HOGENOM" id="CLU_2212790_0_0_1"/>
<protein>
    <submittedName>
        <fullName evidence="1 2">Uncharacterized protein</fullName>
    </submittedName>
</protein>
<organism evidence="2 3">
    <name type="scientific">Helobdella robusta</name>
    <name type="common">Californian leech</name>
    <dbReference type="NCBI Taxonomy" id="6412"/>
    <lineage>
        <taxon>Eukaryota</taxon>
        <taxon>Metazoa</taxon>
        <taxon>Spiralia</taxon>
        <taxon>Lophotrochozoa</taxon>
        <taxon>Annelida</taxon>
        <taxon>Clitellata</taxon>
        <taxon>Hirudinea</taxon>
        <taxon>Rhynchobdellida</taxon>
        <taxon>Glossiphoniidae</taxon>
        <taxon>Helobdella</taxon>
    </lineage>
</organism>
<dbReference type="EnsemblMetazoa" id="HelroT181276">
    <property type="protein sequence ID" value="HelroP181276"/>
    <property type="gene ID" value="HelroG181276"/>
</dbReference>
<dbReference type="EMBL" id="KB097635">
    <property type="protein sequence ID" value="ESN93167.1"/>
    <property type="molecule type" value="Genomic_DNA"/>
</dbReference>
<dbReference type="CTD" id="20208041"/>
<evidence type="ECO:0000313" key="2">
    <source>
        <dbReference type="EnsemblMetazoa" id="HelroP181276"/>
    </source>
</evidence>
<keyword evidence="3" id="KW-1185">Reference proteome</keyword>
<name>T1FGU2_HELRO</name>
<dbReference type="InParanoid" id="T1FGU2"/>
<gene>
    <name evidence="2" type="primary">20208041</name>
    <name evidence="1" type="ORF">HELRODRAFT_181276</name>
</gene>
<proteinExistence type="predicted"/>
<dbReference type="KEGG" id="hro:HELRODRAFT_181276"/>
<dbReference type="GeneID" id="20208041"/>
<accession>T1FGU2</accession>
<dbReference type="AlphaFoldDB" id="T1FGU2"/>
<evidence type="ECO:0000313" key="3">
    <source>
        <dbReference type="Proteomes" id="UP000015101"/>
    </source>
</evidence>
<reference evidence="2" key="3">
    <citation type="submission" date="2015-06" db="UniProtKB">
        <authorList>
            <consortium name="EnsemblMetazoa"/>
        </authorList>
    </citation>
    <scope>IDENTIFICATION</scope>
</reference>
<reference evidence="1 3" key="2">
    <citation type="journal article" date="2013" name="Nature">
        <title>Insights into bilaterian evolution from three spiralian genomes.</title>
        <authorList>
            <person name="Simakov O."/>
            <person name="Marletaz F."/>
            <person name="Cho S.J."/>
            <person name="Edsinger-Gonzales E."/>
            <person name="Havlak P."/>
            <person name="Hellsten U."/>
            <person name="Kuo D.H."/>
            <person name="Larsson T."/>
            <person name="Lv J."/>
            <person name="Arendt D."/>
            <person name="Savage R."/>
            <person name="Osoegawa K."/>
            <person name="de Jong P."/>
            <person name="Grimwood J."/>
            <person name="Chapman J.A."/>
            <person name="Shapiro H."/>
            <person name="Aerts A."/>
            <person name="Otillar R.P."/>
            <person name="Terry A.Y."/>
            <person name="Boore J.L."/>
            <person name="Grigoriev I.V."/>
            <person name="Lindberg D.R."/>
            <person name="Seaver E.C."/>
            <person name="Weisblat D.A."/>
            <person name="Putnam N.H."/>
            <person name="Rokhsar D.S."/>
        </authorList>
    </citation>
    <scope>NUCLEOTIDE SEQUENCE</scope>
</reference>